<sequence length="283" mass="31983">MGEKRRHDSDSESDADDKGKQAASGYSSDSDSLKSNEIVDVDFDFFDFQPTDFHSLKPMLAASFGDDSDLFNLSELVDMILYQNAIGSTVKVDGESDPYAFMTVLGMKQHEDREPIKQIREYLLRKAGKRRDEVAKLLDTSNAGLLFNERVVNMPPQIVVPMLRMLMEETQRAVDAQEPFDFEYFVLLCPMYREVAPADSDSEEAGGQKANPEGIDAYGRVEDEFIEEFAHLKFDFKFSKLKRVADARNTFADTGLLPSRRCLVIHKSQIGPIIARLESVLEI</sequence>
<comment type="subcellular location">
    <subcellularLocation>
        <location evidence="2">Nucleus</location>
    </subcellularLocation>
</comment>
<organism evidence="4 5">
    <name type="scientific">Coemansia brasiliensis</name>
    <dbReference type="NCBI Taxonomy" id="2650707"/>
    <lineage>
        <taxon>Eukaryota</taxon>
        <taxon>Fungi</taxon>
        <taxon>Fungi incertae sedis</taxon>
        <taxon>Zoopagomycota</taxon>
        <taxon>Kickxellomycotina</taxon>
        <taxon>Kickxellomycetes</taxon>
        <taxon>Kickxellales</taxon>
        <taxon>Kickxellaceae</taxon>
        <taxon>Coemansia</taxon>
    </lineage>
</organism>
<accession>A0A9W8IF42</accession>
<comment type="similarity">
    <text evidence="1 2">Belongs to the BCP1 family.</text>
</comment>
<dbReference type="InterPro" id="IPR025602">
    <property type="entry name" value="BCP1_family"/>
</dbReference>
<dbReference type="PANTHER" id="PTHR13261:SF0">
    <property type="entry name" value="BRCA2 AND CDKN1A-INTERACTING PROTEIN"/>
    <property type="match status" value="1"/>
</dbReference>
<reference evidence="4" key="1">
    <citation type="submission" date="2022-07" db="EMBL/GenBank/DDBJ databases">
        <title>Phylogenomic reconstructions and comparative analyses of Kickxellomycotina fungi.</title>
        <authorList>
            <person name="Reynolds N.K."/>
            <person name="Stajich J.E."/>
            <person name="Barry K."/>
            <person name="Grigoriev I.V."/>
            <person name="Crous P."/>
            <person name="Smith M.E."/>
        </authorList>
    </citation>
    <scope>NUCLEOTIDE SEQUENCE</scope>
    <source>
        <strain evidence="4">NRRL 1566</strain>
    </source>
</reference>
<dbReference type="AlphaFoldDB" id="A0A9W8IF42"/>
<dbReference type="EMBL" id="JANBUW010000008">
    <property type="protein sequence ID" value="KAJ2851800.1"/>
    <property type="molecule type" value="Genomic_DNA"/>
</dbReference>
<dbReference type="GO" id="GO:0015031">
    <property type="term" value="P:protein transport"/>
    <property type="evidence" value="ECO:0007669"/>
    <property type="project" value="UniProtKB-KW"/>
</dbReference>
<keyword evidence="2" id="KW-0813">Transport</keyword>
<gene>
    <name evidence="4" type="primary">BCP1</name>
    <name evidence="4" type="ORF">IWW36_000761</name>
</gene>
<evidence type="ECO:0000256" key="1">
    <source>
        <dbReference type="ARBA" id="ARBA00006781"/>
    </source>
</evidence>
<dbReference type="OrthoDB" id="27543at2759"/>
<feature type="compositionally biased region" description="Basic and acidic residues" evidence="3">
    <location>
        <begin position="1"/>
        <end position="20"/>
    </location>
</feature>
<dbReference type="Proteomes" id="UP001139887">
    <property type="component" value="Unassembled WGS sequence"/>
</dbReference>
<comment type="caution">
    <text evidence="4">The sequence shown here is derived from an EMBL/GenBank/DDBJ whole genome shotgun (WGS) entry which is preliminary data.</text>
</comment>
<proteinExistence type="inferred from homology"/>
<dbReference type="Pfam" id="PF13862">
    <property type="entry name" value="BCCIP"/>
    <property type="match status" value="1"/>
</dbReference>
<evidence type="ECO:0000256" key="3">
    <source>
        <dbReference type="SAM" id="MobiDB-lite"/>
    </source>
</evidence>
<evidence type="ECO:0000313" key="5">
    <source>
        <dbReference type="Proteomes" id="UP001139887"/>
    </source>
</evidence>
<feature type="region of interest" description="Disordered" evidence="3">
    <location>
        <begin position="1"/>
        <end position="33"/>
    </location>
</feature>
<evidence type="ECO:0000313" key="4">
    <source>
        <dbReference type="EMBL" id="KAJ2851800.1"/>
    </source>
</evidence>
<comment type="function">
    <text evidence="2">Involved in nuclear export, actin cytoskeleton organization and vesicular transport.</text>
</comment>
<dbReference type="PANTHER" id="PTHR13261">
    <property type="entry name" value="BRCA2 AND CDKN1A INTERACTING PROTEIN"/>
    <property type="match status" value="1"/>
</dbReference>
<keyword evidence="2" id="KW-0653">Protein transport</keyword>
<evidence type="ECO:0000256" key="2">
    <source>
        <dbReference type="PIRNR" id="PIRNR028983"/>
    </source>
</evidence>
<name>A0A9W8IF42_9FUNG</name>
<dbReference type="PIRSF" id="PIRSF028983">
    <property type="entry name" value="BCP1"/>
    <property type="match status" value="1"/>
</dbReference>
<dbReference type="GO" id="GO:0005634">
    <property type="term" value="C:nucleus"/>
    <property type="evidence" value="ECO:0007669"/>
    <property type="project" value="UniProtKB-SubCell"/>
</dbReference>
<keyword evidence="5" id="KW-1185">Reference proteome</keyword>
<protein>
    <recommendedName>
        <fullName evidence="2">Protein BCP1</fullName>
    </recommendedName>
</protein>
<keyword evidence="2" id="KW-0539">Nucleus</keyword>